<evidence type="ECO:0000313" key="3">
    <source>
        <dbReference type="Proteomes" id="UP000789572"/>
    </source>
</evidence>
<proteinExistence type="predicted"/>
<keyword evidence="1" id="KW-0175">Coiled coil</keyword>
<evidence type="ECO:0000313" key="2">
    <source>
        <dbReference type="EMBL" id="CAG8644043.1"/>
    </source>
</evidence>
<dbReference type="OrthoDB" id="2344771at2759"/>
<comment type="caution">
    <text evidence="2">The sequence shown here is derived from an EMBL/GenBank/DDBJ whole genome shotgun (WGS) entry which is preliminary data.</text>
</comment>
<evidence type="ECO:0000256" key="1">
    <source>
        <dbReference type="SAM" id="Coils"/>
    </source>
</evidence>
<dbReference type="Proteomes" id="UP000789572">
    <property type="component" value="Unassembled WGS sequence"/>
</dbReference>
<organism evidence="2 3">
    <name type="scientific">Paraglomus occultum</name>
    <dbReference type="NCBI Taxonomy" id="144539"/>
    <lineage>
        <taxon>Eukaryota</taxon>
        <taxon>Fungi</taxon>
        <taxon>Fungi incertae sedis</taxon>
        <taxon>Mucoromycota</taxon>
        <taxon>Glomeromycotina</taxon>
        <taxon>Glomeromycetes</taxon>
        <taxon>Paraglomerales</taxon>
        <taxon>Paraglomeraceae</taxon>
        <taxon>Paraglomus</taxon>
    </lineage>
</organism>
<reference evidence="2" key="1">
    <citation type="submission" date="2021-06" db="EMBL/GenBank/DDBJ databases">
        <authorList>
            <person name="Kallberg Y."/>
            <person name="Tangrot J."/>
            <person name="Rosling A."/>
        </authorList>
    </citation>
    <scope>NUCLEOTIDE SEQUENCE</scope>
    <source>
        <strain evidence="2">IA702</strain>
    </source>
</reference>
<accession>A0A9N9DQ95</accession>
<gene>
    <name evidence="2" type="ORF">POCULU_LOCUS9580</name>
</gene>
<name>A0A9N9DQ95_9GLOM</name>
<feature type="coiled-coil region" evidence="1">
    <location>
        <begin position="18"/>
        <end position="63"/>
    </location>
</feature>
<dbReference type="EMBL" id="CAJVPJ010003721">
    <property type="protein sequence ID" value="CAG8644043.1"/>
    <property type="molecule type" value="Genomic_DNA"/>
</dbReference>
<dbReference type="AlphaFoldDB" id="A0A9N9DQ95"/>
<feature type="non-terminal residue" evidence="2">
    <location>
        <position position="355"/>
    </location>
</feature>
<keyword evidence="3" id="KW-1185">Reference proteome</keyword>
<sequence length="355" mass="40982">MNEEVKELVARPSLCNPFAELEMQNIMLRDQKAELDEQLLGAMQQMFKNAEAKTSELQNLLKNEVTRIRATLTNNENTYSVQLVKDIVKLQNKLKEFTQLDNEQIALIEQRVTGLLQNYQCLTGSPTKSIVSGVLQRYIIEKVLTWANAYFKLCIEDLNKKTHNELAQCNKDELDKFLEGNILRITANLYRSIKEFSKRRNGEDELTHVMGAKIHQQVYAVLGSCGFASVDHLFVVKAVKTLLNELDKYRQFKDQSKKKDTEELASSIILETVCIFHFKFQAQVPVVEYHFFESRDKFDPMTMECIQEDDEDGEKQFVEICSFPLIGANIFTLDKGKRQIFSRAKVQLRLDSSID</sequence>
<protein>
    <submittedName>
        <fullName evidence="2">780_t:CDS:1</fullName>
    </submittedName>
</protein>